<keyword evidence="1" id="KW-0472">Membrane</keyword>
<sequence length="242" mass="27913">MATSDALGVAGLVVSVLSLLVGTAVTLIVYRLSRKLDFRTRIHTWGELRDVTRRFAAEMHDQGLNKEVILLNADRYEKDYDGGNRFTRHGYIQVRTEFIDVRHDGLALMTFPVSTWRDASGRRVLDEADTQDENVLEVGFVPFDWIEHIDPDGNDYKNAPLVYVHFRGPGRTPFKSYSYHEPNSVPMGPRDRPFYPSIPGLGIRRPTRTQAWSEFWRTWKSDIKMRKSERKARRQLGDASAR</sequence>
<accession>A0ABT6KL78</accession>
<comment type="caution">
    <text evidence="2">The sequence shown here is derived from an EMBL/GenBank/DDBJ whole genome shotgun (WGS) entry which is preliminary data.</text>
</comment>
<organism evidence="2 3">
    <name type="scientific">Antiquaquibacter oligotrophicus</name>
    <dbReference type="NCBI Taxonomy" id="2880260"/>
    <lineage>
        <taxon>Bacteria</taxon>
        <taxon>Bacillati</taxon>
        <taxon>Actinomycetota</taxon>
        <taxon>Actinomycetes</taxon>
        <taxon>Micrococcales</taxon>
        <taxon>Microbacteriaceae</taxon>
        <taxon>Antiquaquibacter</taxon>
    </lineage>
</organism>
<keyword evidence="3" id="KW-1185">Reference proteome</keyword>
<name>A0ABT6KL78_9MICO</name>
<evidence type="ECO:0008006" key="4">
    <source>
        <dbReference type="Google" id="ProtNLM"/>
    </source>
</evidence>
<proteinExistence type="predicted"/>
<dbReference type="Proteomes" id="UP001160142">
    <property type="component" value="Unassembled WGS sequence"/>
</dbReference>
<keyword evidence="1" id="KW-1133">Transmembrane helix</keyword>
<dbReference type="EMBL" id="JARXVQ010000001">
    <property type="protein sequence ID" value="MDH6180764.1"/>
    <property type="molecule type" value="Genomic_DNA"/>
</dbReference>
<feature type="transmembrane region" description="Helical" evidence="1">
    <location>
        <begin position="6"/>
        <end position="30"/>
    </location>
</feature>
<evidence type="ECO:0000313" key="3">
    <source>
        <dbReference type="Proteomes" id="UP001160142"/>
    </source>
</evidence>
<evidence type="ECO:0000313" key="2">
    <source>
        <dbReference type="EMBL" id="MDH6180764.1"/>
    </source>
</evidence>
<keyword evidence="1" id="KW-0812">Transmembrane</keyword>
<evidence type="ECO:0000256" key="1">
    <source>
        <dbReference type="SAM" id="Phobius"/>
    </source>
</evidence>
<reference evidence="2 3" key="1">
    <citation type="submission" date="2023-04" db="EMBL/GenBank/DDBJ databases">
        <title>Genome Encyclopedia of Bacteria and Archaea VI: Functional Genomics of Type Strains.</title>
        <authorList>
            <person name="Whitman W."/>
        </authorList>
    </citation>
    <scope>NUCLEOTIDE SEQUENCE [LARGE SCALE GENOMIC DNA]</scope>
    <source>
        <strain evidence="2 3">SG_E_30_P1</strain>
    </source>
</reference>
<gene>
    <name evidence="2" type="ORF">M2152_000946</name>
</gene>
<protein>
    <recommendedName>
        <fullName evidence="4">DUF3592 domain-containing protein</fullName>
    </recommendedName>
</protein>